<sequence>MFPTDDGLRSMFERFRSRLRNGSDAQARHTTMPPPAIRALEPRFVFDGAAAPAAAQAQSDAATQSHGDQVDTSHAEPADRQTTAPAAAAPVQETASANGRYEIVVIDKGVADLATLLAGVPAAAEVVLIDSARDGFDQLASALKGRSGIDAIHILSHGTAGDLRLGTGDLTAASIQGRYAADLAIIGRALSTTGDLLIYGCDFAAGETGARAAALLAQATGADVAASNDATGDTARGGDWNLEVQDGAIETGVIVDATAQAAWHHLLAPALIHVTGDPTVKDGSGGTIALNGGSFDVNNAVIGATAFWANAGTADGIAVSLRATVVAIGQADDAVSFSTSAAGGDATILVRTQNNGNPANNQAGSISIRWDLVRASDGTTPVTTDVDFQIGDIDGVGGQPYTRETVTPSQFGLTSYTIAATTDLVIDTSDDRVRVSGTQDEQASPPDSVSIVRFDWSNVSSWKVTYDLAPNGVTGQAAFLNDGDDGLKITSPITYTIPKVDLDADDSSGATGTDYRTTFTEKGNAVAIVDTDPLVTNTAPMVSSATVTLTNAQAGDRLNVGALPNGITATPSTGSGTITVTLSGDADPATYQAALRAISFENTSGDPSTIDRVVKTNVTSNTIQGTSATTTVSVVAVDDAPVLDLDASGPGTGHTASYTENGTGVAIVDTDVSVTDVDSTNMASARAVITNGRPGDWLSVAGSLPSNIGWTFDTATYTLALTGSATKADYQTALQQIRFLSDSDDPTSASRSIAVTVNDGTVASVAATTTVIVTAVNDAPVNGVPAGQSVNEDTDLVFSAANANRITVSDADADGGSLTTTLSVVHGILTVGSAANVVVSGTGTSTLTLTGTVADINAALEGTTYRGMANYNGADTLTITTDDKGNTGTGGAKSDTDTIALTVVPVADPPRHTAPVGTQSATEDTTLVFSSTNGNAVSVTDVDGSGLTVTLSTTQGRLTLSQLTGLTFTAGDGTGDAAMTFSGSQADINAALEGLKFDPSADYNGSADIALVMRGPTRTADNFTNGGFETPVIAGETFQIIPDSTVPGWKTDATDREMELWKSGFQGVTAYEGNQFAEINANQVAALFQTFAAAAGSKISLDFAHRGREGIDTMKVVVTDLGADNTLGTADDTVLLDKSYADGKTAWGAYHEDLAQNASGNTLRFEFRSISAAGQSQSVGNFVDGIKIQQSFEVASNIHVAIAAVPDIVADTVATDEDTGLTFNALTGTNGASADTFADPTRSVTAVTQGAHGSVSFQPDGTMTYTPTANFAGNDRFTYTVTSGGTTEIGTVTVTVRPVNDAPVNGLPSAQTVDEDADLVFSTGNGNRIAVSDIDAGNGSLTTTLSVLHGTLTVGGTANVTVTGSGTGTLTLTGTITDINAALDGTAYRGTADYNGPDTLTITTDDRGNTGVGGAKSDTDMLALTVRPVADPPVNSVPAATQTVNEDTPLIFSAGAGNGISVVDPDGGSLTVTLSSAQGLLTLSRTNGLTFLQGDGARDGAMRFSGAIADINAALEGLSFTPNADVNGPAQIVLTTQDPEGATASSSIAVTIAPVADIVLDSVATDEDTAITFNAITGANGASADTFEDAARAVTSVTQGARGRVVFQPDGTMTYTPEADFNGTDSFTYTVTSGGTTETATITVTVRAVNDAPVLDLGLVVAGTGYATRYTERAPGVAIVDADVSVIDVDDAGMASAKAIVTNGQTGDTLSVEGTLPAGITANFDAATYTLTLSGGASKTDYQTALRQIRFSSAERDPATVARSIDVSVNDGRLDSNVATTTIAFTAVNDAPVNDMPADQRLAEDTPLVFSTANGNRISVSDADAQGRPITTTLTVLHGALTLGSSTGVTVVDDGTGLVTLTGTVDAINAALDGTTYRPAADYNGADTLTVLTNDDGNTGSGGAQIDTDAIALTIAAVNDAPRAGILPAIGSLEGDTVAGADLGRYFSDVEGDTLRFTVVGLPPGLAIDPVTGVVSGTIDRSASLGGLGGDYTVTVSADDGNGGVTNRTFTWRVINPAPIARNDGAVVDAATQGTGSVLADNGNGADSDPDGDPLTVAAVNGAAADVGQPVAGSAGGRFTVLADGSYRFDPGSDFADLAPGETRTTRITYTLADGDGGTAEASVSVTVTGRNVPPAALAPGDRAFADGQTVSLPLGSLFADPEGRGLRFGATGLPPGLSIDSSTGAVAGTVDRAASGTTGLADYRITVIATDPQGTTAERSFTIRVTNPLPQAAEDRVTTVEDTPVTIDVLANDRDPDGDPLVIVGAGDAAPSAGHGRVTVVDGKLAYSPDPDFNGTDTITYSIADGNGGFSTASVTVAVGPAEDAPDAGPLPDQFGRDGDPVRYDISSRFRDADTDPSVVQAPTGDSLRFAATGLPPGLSIDPATGLITGTLPSDASAASRYAVTVRATDASGASVVRDFTWTVSNTAPLAAPDAASTRQGTMVLVAVTANDGDADGDPIRLVDEPGATGAAHGSVTVDPLTGLLAYTPDPGFSGTDTIVYTIMDAQGGRATGILTVTVTPVNDRPVAPEPLPGRNVADGETLRVPLGHLITDPDGDRLAYSVTGLPPGLSIDPAIGEITGTIDRAASGPSGRATYVVTLTATDPGGLAVTRSFAWTVTNPAPAAADDAIATAEDTPVDIDVTANDIDPDGDPLTVVPGSMAAGHGTVILNPDGSLRYTPDRDFNGTDRIVYTITDGNGGFATASATVTVTPVNDAPTVDPASPALADRAANDADTVAIPAGSAFRDVDAGDRLTFTATGLPPGLSVDPATGLIAGTIASDASGRVPGGAYTIVLTGTDSGGASATTRFTITVANLAPIAADDEATLAEDGILTGNVLGNDRDPDGDALRVDPVPVGGPVHGRLDLRPDGTFTYTPDADFHGADAFTYALIDSDGGRATATVHLTVDSVNDVPTATADPLTLPANTVGTGRITAADRDGDTMSFRLTGRPVNGTVSLAADGSYAYRPYAAFSGADSFVVEVGDGNGGRTVVTVEIAITPNPVQVPPSALVPILSPLQPFPDAPAAPPVLPSASAIAANGIILPAVTEIDALGSVGDVILADGAVVAAVNGVASLHGTAILVDRSVTLDESDRIARLSWERFERVPIGETPWFSPRPYLGRSLGVSLTADALGFQTNDLMVEAIRRPDTLAINLRNDAPGFTAVAAVRLFGIDDGPRPDWIESDGRGGFWGRPPAGTGLVRLELEIELEDGRIVRRPLSVDAETGEIRALPPERPAADLKPHGARDSEPARRPEAPLFTMQLASLGERGAFDLALIEKALTRGL</sequence>
<dbReference type="InterPro" id="IPR013783">
    <property type="entry name" value="Ig-like_fold"/>
</dbReference>
<reference evidence="3" key="2">
    <citation type="submission" date="2021-08" db="EMBL/GenBank/DDBJ databases">
        <authorList>
            <person name="Tani A."/>
            <person name="Ola A."/>
            <person name="Ogura Y."/>
            <person name="Katsura K."/>
            <person name="Hayashi T."/>
        </authorList>
    </citation>
    <scope>NUCLEOTIDE SEQUENCE</scope>
    <source>
        <strain evidence="3">DSM 23674</strain>
    </source>
</reference>
<reference evidence="3" key="1">
    <citation type="journal article" date="2021" name="Front. Microbiol.">
        <title>Comprehensive Comparative Genomics and Phenotyping of Methylobacterium Species.</title>
        <authorList>
            <person name="Alessa O."/>
            <person name="Ogura Y."/>
            <person name="Fujitani Y."/>
            <person name="Takami H."/>
            <person name="Hayashi T."/>
            <person name="Sahin N."/>
            <person name="Tani A."/>
        </authorList>
    </citation>
    <scope>NUCLEOTIDE SEQUENCE</scope>
    <source>
        <strain evidence="3">DSM 23674</strain>
    </source>
</reference>
<evidence type="ECO:0000313" key="4">
    <source>
        <dbReference type="Proteomes" id="UP001055101"/>
    </source>
</evidence>
<dbReference type="PROSITE" id="PS50268">
    <property type="entry name" value="CADHERIN_2"/>
    <property type="match status" value="2"/>
</dbReference>
<feature type="region of interest" description="Disordered" evidence="1">
    <location>
        <begin position="19"/>
        <end position="38"/>
    </location>
</feature>
<evidence type="ECO:0000259" key="2">
    <source>
        <dbReference type="PROSITE" id="PS50268"/>
    </source>
</evidence>
<feature type="domain" description="Cadherin" evidence="2">
    <location>
        <begin position="2353"/>
        <end position="2462"/>
    </location>
</feature>
<dbReference type="EMBL" id="BPRA01000005">
    <property type="protein sequence ID" value="GJE54785.1"/>
    <property type="molecule type" value="Genomic_DNA"/>
</dbReference>
<feature type="compositionally biased region" description="Low complexity" evidence="1">
    <location>
        <begin position="80"/>
        <end position="93"/>
    </location>
</feature>
<dbReference type="Proteomes" id="UP001055101">
    <property type="component" value="Unassembled WGS sequence"/>
</dbReference>
<dbReference type="InterPro" id="IPR002126">
    <property type="entry name" value="Cadherin-like_dom"/>
</dbReference>
<dbReference type="Gene3D" id="2.60.40.2810">
    <property type="match status" value="4"/>
</dbReference>
<dbReference type="NCBIfam" id="NF012211">
    <property type="entry name" value="tand_rpt_95"/>
    <property type="match status" value="7"/>
</dbReference>
<dbReference type="PANTHER" id="PTHR14139">
    <property type="entry name" value="CALSYNTENIN"/>
    <property type="match status" value="1"/>
</dbReference>
<dbReference type="PANTHER" id="PTHR14139:SF2">
    <property type="entry name" value="CALSYNTENIN-1"/>
    <property type="match status" value="1"/>
</dbReference>
<dbReference type="SMART" id="SM00736">
    <property type="entry name" value="CADG"/>
    <property type="match status" value="4"/>
</dbReference>
<dbReference type="Pfam" id="PF14252">
    <property type="entry name" value="DUF4347"/>
    <property type="match status" value="1"/>
</dbReference>
<evidence type="ECO:0000313" key="3">
    <source>
        <dbReference type="EMBL" id="GJE54785.1"/>
    </source>
</evidence>
<gene>
    <name evidence="3" type="ORF">EKPJFOCH_1269</name>
</gene>
<evidence type="ECO:0000256" key="1">
    <source>
        <dbReference type="SAM" id="MobiDB-lite"/>
    </source>
</evidence>
<feature type="region of interest" description="Disordered" evidence="1">
    <location>
        <begin position="3224"/>
        <end position="3254"/>
    </location>
</feature>
<feature type="compositionally biased region" description="Low complexity" evidence="1">
    <location>
        <begin position="55"/>
        <end position="64"/>
    </location>
</feature>
<dbReference type="Pfam" id="PF05345">
    <property type="entry name" value="He_PIG"/>
    <property type="match status" value="5"/>
</dbReference>
<dbReference type="Pfam" id="PF17963">
    <property type="entry name" value="Big_9"/>
    <property type="match status" value="8"/>
</dbReference>
<dbReference type="NCBIfam" id="TIGR01965">
    <property type="entry name" value="VCBS_repeat"/>
    <property type="match status" value="1"/>
</dbReference>
<proteinExistence type="predicted"/>
<dbReference type="InterPro" id="IPR025592">
    <property type="entry name" value="DUF4347"/>
</dbReference>
<name>A0ABQ4TM40_9HYPH</name>
<feature type="compositionally biased region" description="Basic and acidic residues" evidence="1">
    <location>
        <begin position="3235"/>
        <end position="3254"/>
    </location>
</feature>
<dbReference type="InterPro" id="IPR015919">
    <property type="entry name" value="Cadherin-like_sf"/>
</dbReference>
<dbReference type="Pfam" id="PF17803">
    <property type="entry name" value="Cadherin_4"/>
    <property type="match status" value="1"/>
</dbReference>
<comment type="caution">
    <text evidence="3">The sequence shown here is derived from an EMBL/GenBank/DDBJ whole genome shotgun (WGS) entry which is preliminary data.</text>
</comment>
<dbReference type="InterPro" id="IPR006644">
    <property type="entry name" value="Cadg"/>
</dbReference>
<feature type="region of interest" description="Disordered" evidence="1">
    <location>
        <begin position="55"/>
        <end position="93"/>
    </location>
</feature>
<dbReference type="Gene3D" id="2.60.40.10">
    <property type="entry name" value="Immunoglobulins"/>
    <property type="match status" value="6"/>
</dbReference>
<feature type="compositionally biased region" description="Basic and acidic residues" evidence="1">
    <location>
        <begin position="68"/>
        <end position="79"/>
    </location>
</feature>
<feature type="domain" description="Cadherin" evidence="2">
    <location>
        <begin position="2553"/>
        <end position="2656"/>
    </location>
</feature>
<protein>
    <recommendedName>
        <fullName evidence="2">Cadherin domain-containing protein</fullName>
    </recommendedName>
</protein>
<accession>A0ABQ4TM40</accession>
<dbReference type="SUPFAM" id="SSF49313">
    <property type="entry name" value="Cadherin-like"/>
    <property type="match status" value="4"/>
</dbReference>
<dbReference type="InterPro" id="IPR040853">
    <property type="entry name" value="RapA2_cadherin-like"/>
</dbReference>
<dbReference type="InterPro" id="IPR010221">
    <property type="entry name" value="VCBS_dom"/>
</dbReference>
<keyword evidence="4" id="KW-1185">Reference proteome</keyword>
<organism evidence="3 4">
    <name type="scientific">Methylobacterium thuringiense</name>
    <dbReference type="NCBI Taxonomy" id="1003091"/>
    <lineage>
        <taxon>Bacteria</taxon>
        <taxon>Pseudomonadati</taxon>
        <taxon>Pseudomonadota</taxon>
        <taxon>Alphaproteobacteria</taxon>
        <taxon>Hyphomicrobiales</taxon>
        <taxon>Methylobacteriaceae</taxon>
        <taxon>Methylobacterium</taxon>
    </lineage>
</organism>
<dbReference type="Gene3D" id="2.60.40.3440">
    <property type="match status" value="2"/>
</dbReference>